<dbReference type="InterPro" id="IPR042106">
    <property type="entry name" value="Nuo/plastoQ_OxRdtase_6_NuoJ"/>
</dbReference>
<reference evidence="2" key="1">
    <citation type="submission" date="2020-05" db="EMBL/GenBank/DDBJ databases">
        <authorList>
            <person name="Chiriac C."/>
            <person name="Salcher M."/>
            <person name="Ghai R."/>
            <person name="Kavagutti S V."/>
        </authorList>
    </citation>
    <scope>NUCLEOTIDE SEQUENCE</scope>
</reference>
<dbReference type="Pfam" id="PF00499">
    <property type="entry name" value="Oxidored_q3"/>
    <property type="match status" value="1"/>
</dbReference>
<evidence type="ECO:0000256" key="1">
    <source>
        <dbReference type="SAM" id="Phobius"/>
    </source>
</evidence>
<proteinExistence type="predicted"/>
<evidence type="ECO:0000313" key="2">
    <source>
        <dbReference type="EMBL" id="CAB4551304.1"/>
    </source>
</evidence>
<accession>A0A6J6CJ60</accession>
<dbReference type="GO" id="GO:0008137">
    <property type="term" value="F:NADH dehydrogenase (ubiquinone) activity"/>
    <property type="evidence" value="ECO:0007669"/>
    <property type="project" value="InterPro"/>
</dbReference>
<dbReference type="Gene3D" id="1.20.120.1200">
    <property type="entry name" value="NADH-ubiquinone/plastoquinone oxidoreductase chain 6, subunit NuoJ"/>
    <property type="match status" value="1"/>
</dbReference>
<dbReference type="EMBL" id="CAFBMG010000210">
    <property type="protein sequence ID" value="CAB4918368.1"/>
    <property type="molecule type" value="Genomic_DNA"/>
</dbReference>
<dbReference type="AlphaFoldDB" id="A0A6J6CJ60"/>
<evidence type="ECO:0000313" key="4">
    <source>
        <dbReference type="EMBL" id="CAB4918368.1"/>
    </source>
</evidence>
<dbReference type="PANTHER" id="PTHR33269:SF17">
    <property type="entry name" value="NADH-UBIQUINONE OXIDOREDUCTASE CHAIN 6"/>
    <property type="match status" value="1"/>
</dbReference>
<protein>
    <submittedName>
        <fullName evidence="2">Unannotated protein</fullName>
    </submittedName>
</protein>
<feature type="transmembrane region" description="Helical" evidence="1">
    <location>
        <begin position="52"/>
        <end position="70"/>
    </location>
</feature>
<feature type="transmembrane region" description="Helical" evidence="1">
    <location>
        <begin position="76"/>
        <end position="95"/>
    </location>
</feature>
<keyword evidence="1" id="KW-0812">Transmembrane</keyword>
<keyword evidence="1" id="KW-1133">Transmembrane helix</keyword>
<dbReference type="PANTHER" id="PTHR33269">
    <property type="entry name" value="NADH-UBIQUINONE OXIDOREDUCTASE CHAIN 6"/>
    <property type="match status" value="1"/>
</dbReference>
<name>A0A6J6CJ60_9ZZZZ</name>
<sequence length="193" mass="20480">MNSAAALLAQVVPSYTPETTFDVPANVVFAVQAVFMIFAAIRVVTTKNVVHAALWLVVVLGGVGLNYVLLQAEFVAVTQFLVYLGAVIVLFLFGVMLTRAPLGVSDDLDNNQKKIGIGVGVALLAVLSYALIESFGRSELTFEAYEGVAGANTNGRTQAVSDAIFGQYLIPFEMLSLLLLAALIGAIVLARRD</sequence>
<feature type="transmembrane region" description="Helical" evidence="1">
    <location>
        <begin position="168"/>
        <end position="190"/>
    </location>
</feature>
<feature type="transmembrane region" description="Helical" evidence="1">
    <location>
        <begin position="115"/>
        <end position="132"/>
    </location>
</feature>
<organism evidence="2">
    <name type="scientific">freshwater metagenome</name>
    <dbReference type="NCBI Taxonomy" id="449393"/>
    <lineage>
        <taxon>unclassified sequences</taxon>
        <taxon>metagenomes</taxon>
        <taxon>ecological metagenomes</taxon>
    </lineage>
</organism>
<feature type="transmembrane region" description="Helical" evidence="1">
    <location>
        <begin position="24"/>
        <end position="45"/>
    </location>
</feature>
<keyword evidence="1" id="KW-0472">Membrane</keyword>
<dbReference type="InterPro" id="IPR001457">
    <property type="entry name" value="NADH_UbQ/plastoQ_OxRdtase_su6"/>
</dbReference>
<evidence type="ECO:0000313" key="3">
    <source>
        <dbReference type="EMBL" id="CAB4739958.1"/>
    </source>
</evidence>
<dbReference type="EMBL" id="CAEZSF010000199">
    <property type="protein sequence ID" value="CAB4551304.1"/>
    <property type="molecule type" value="Genomic_DNA"/>
</dbReference>
<dbReference type="EMBL" id="CAEZYU010000036">
    <property type="protein sequence ID" value="CAB4739958.1"/>
    <property type="molecule type" value="Genomic_DNA"/>
</dbReference>
<gene>
    <name evidence="2" type="ORF">UFOPK1358_01644</name>
    <name evidence="3" type="ORF">UFOPK2766_00965</name>
    <name evidence="4" type="ORF">UFOPK3519_01808</name>
</gene>